<organism evidence="1 2">
    <name type="scientific">Lachnellula suecica</name>
    <dbReference type="NCBI Taxonomy" id="602035"/>
    <lineage>
        <taxon>Eukaryota</taxon>
        <taxon>Fungi</taxon>
        <taxon>Dikarya</taxon>
        <taxon>Ascomycota</taxon>
        <taxon>Pezizomycotina</taxon>
        <taxon>Leotiomycetes</taxon>
        <taxon>Helotiales</taxon>
        <taxon>Lachnaceae</taxon>
        <taxon>Lachnellula</taxon>
    </lineage>
</organism>
<evidence type="ECO:0000313" key="2">
    <source>
        <dbReference type="Proteomes" id="UP000469558"/>
    </source>
</evidence>
<dbReference type="Gene3D" id="3.90.226.10">
    <property type="entry name" value="2-enoyl-CoA Hydratase, Chain A, domain 1"/>
    <property type="match status" value="1"/>
</dbReference>
<dbReference type="OrthoDB" id="410701at2759"/>
<keyword evidence="2" id="KW-1185">Reference proteome</keyword>
<evidence type="ECO:0000313" key="1">
    <source>
        <dbReference type="EMBL" id="TVY71208.1"/>
    </source>
</evidence>
<name>A0A8T9C5F6_9HELO</name>
<accession>A0A8T9C5F6</accession>
<protein>
    <submittedName>
        <fullName evidence="1">Uncharacterized protein</fullName>
    </submittedName>
</protein>
<sequence>MPPLRTFFRPSTLPKLIPLLPRTYSTSTPLIKVLDVQAPGSGRIRILSLARPSARNAISRALLQELRSNIDAVASQYDAEGNELPAPKRFGGAAGEDEREAVRAVVLASEDFSIPSESEEHFFSPL</sequence>
<gene>
    <name evidence="1" type="ORF">LSUE1_G007554</name>
</gene>
<reference evidence="1 2" key="1">
    <citation type="submission" date="2018-05" db="EMBL/GenBank/DDBJ databases">
        <title>Genome sequencing and assembly of the regulated plant pathogen Lachnellula willkommii and related sister species for the development of diagnostic species identification markers.</title>
        <authorList>
            <person name="Giroux E."/>
            <person name="Bilodeau G."/>
        </authorList>
    </citation>
    <scope>NUCLEOTIDE SEQUENCE [LARGE SCALE GENOMIC DNA]</scope>
    <source>
        <strain evidence="1 2">CBS 268.59</strain>
    </source>
</reference>
<dbReference type="AlphaFoldDB" id="A0A8T9C5F6"/>
<dbReference type="Proteomes" id="UP000469558">
    <property type="component" value="Unassembled WGS sequence"/>
</dbReference>
<comment type="caution">
    <text evidence="1">The sequence shown here is derived from an EMBL/GenBank/DDBJ whole genome shotgun (WGS) entry which is preliminary data.</text>
</comment>
<proteinExistence type="predicted"/>
<dbReference type="EMBL" id="QGMK01001309">
    <property type="protein sequence ID" value="TVY71208.1"/>
    <property type="molecule type" value="Genomic_DNA"/>
</dbReference>